<accession>A0AAD8BQF7</accession>
<comment type="similarity">
    <text evidence="2 5">Belongs to the CGI121/TPRKB family.</text>
</comment>
<evidence type="ECO:0000313" key="6">
    <source>
        <dbReference type="EMBL" id="KAK0058783.1"/>
    </source>
</evidence>
<keyword evidence="3" id="KW-0819">tRNA processing</keyword>
<gene>
    <name evidence="6" type="ORF">Bpfe_011748</name>
</gene>
<dbReference type="Pfam" id="PF08617">
    <property type="entry name" value="CGI-121"/>
    <property type="match status" value="1"/>
</dbReference>
<dbReference type="GO" id="GO:0005829">
    <property type="term" value="C:cytosol"/>
    <property type="evidence" value="ECO:0007669"/>
    <property type="project" value="TreeGrafter"/>
</dbReference>
<comment type="subcellular location">
    <subcellularLocation>
        <location evidence="1">Nucleus</location>
    </subcellularLocation>
</comment>
<dbReference type="GO" id="GO:0005634">
    <property type="term" value="C:nucleus"/>
    <property type="evidence" value="ECO:0007669"/>
    <property type="project" value="UniProtKB-SubCell"/>
</dbReference>
<dbReference type="Gene3D" id="3.30.2380.10">
    <property type="entry name" value="CGI121/TPRKB"/>
    <property type="match status" value="1"/>
</dbReference>
<reference evidence="6" key="1">
    <citation type="journal article" date="2023" name="PLoS Negl. Trop. Dis.">
        <title>A genome sequence for Biomphalaria pfeifferi, the major vector snail for the human-infecting parasite Schistosoma mansoni.</title>
        <authorList>
            <person name="Bu L."/>
            <person name="Lu L."/>
            <person name="Laidemitt M.R."/>
            <person name="Zhang S.M."/>
            <person name="Mutuku M."/>
            <person name="Mkoji G."/>
            <person name="Steinauer M."/>
            <person name="Loker E.S."/>
        </authorList>
    </citation>
    <scope>NUCLEOTIDE SEQUENCE</scope>
    <source>
        <strain evidence="6">KasaAsao</strain>
    </source>
</reference>
<sequence>MAAYQKVTHMLYPDSSVTLALFANVESCKNLRKCVMEGTVEAALLKTAMIVDSFQVLVATNKAIHLYHTKSMMTKNVHSEILYCLSPSKNISESFRSFGAADRDTSVFIAIVNDAEDRTLKKVTNILGREPDSLDLMSTLSDQKLIAKTYRLTDDELSTFRLLDTLVSRIAAKEIITAGKGQS</sequence>
<organism evidence="6 7">
    <name type="scientific">Biomphalaria pfeifferi</name>
    <name type="common">Bloodfluke planorb</name>
    <name type="synonym">Freshwater snail</name>
    <dbReference type="NCBI Taxonomy" id="112525"/>
    <lineage>
        <taxon>Eukaryota</taxon>
        <taxon>Metazoa</taxon>
        <taxon>Spiralia</taxon>
        <taxon>Lophotrochozoa</taxon>
        <taxon>Mollusca</taxon>
        <taxon>Gastropoda</taxon>
        <taxon>Heterobranchia</taxon>
        <taxon>Euthyneura</taxon>
        <taxon>Panpulmonata</taxon>
        <taxon>Hygrophila</taxon>
        <taxon>Lymnaeoidea</taxon>
        <taxon>Planorbidae</taxon>
        <taxon>Biomphalaria</taxon>
    </lineage>
</organism>
<dbReference type="PANTHER" id="PTHR15840:SF10">
    <property type="entry name" value="EKC_KEOPS COMPLEX SUBUNIT TPRKB"/>
    <property type="match status" value="1"/>
</dbReference>
<dbReference type="SUPFAM" id="SSF143870">
    <property type="entry name" value="PF0523-like"/>
    <property type="match status" value="1"/>
</dbReference>
<evidence type="ECO:0000256" key="5">
    <source>
        <dbReference type="RuleBase" id="RU004398"/>
    </source>
</evidence>
<keyword evidence="4 5" id="KW-0539">Nucleus</keyword>
<dbReference type="PANTHER" id="PTHR15840">
    <property type="entry name" value="CGI-121 FAMILY MEMBER"/>
    <property type="match status" value="1"/>
</dbReference>
<evidence type="ECO:0000256" key="2">
    <source>
        <dbReference type="ARBA" id="ARBA00005546"/>
    </source>
</evidence>
<dbReference type="InterPro" id="IPR036504">
    <property type="entry name" value="CGI121/TPRKB_sf"/>
</dbReference>
<reference evidence="6" key="2">
    <citation type="submission" date="2023-04" db="EMBL/GenBank/DDBJ databases">
        <authorList>
            <person name="Bu L."/>
            <person name="Lu L."/>
            <person name="Laidemitt M.R."/>
            <person name="Zhang S.M."/>
            <person name="Mutuku M."/>
            <person name="Mkoji G."/>
            <person name="Steinauer M."/>
            <person name="Loker E.S."/>
        </authorList>
    </citation>
    <scope>NUCLEOTIDE SEQUENCE</scope>
    <source>
        <strain evidence="6">KasaAsao</strain>
        <tissue evidence="6">Whole Snail</tissue>
    </source>
</reference>
<dbReference type="AlphaFoldDB" id="A0AAD8BQF7"/>
<dbReference type="GO" id="GO:0000408">
    <property type="term" value="C:EKC/KEOPS complex"/>
    <property type="evidence" value="ECO:0007669"/>
    <property type="project" value="TreeGrafter"/>
</dbReference>
<comment type="caution">
    <text evidence="6">The sequence shown here is derived from an EMBL/GenBank/DDBJ whole genome shotgun (WGS) entry which is preliminary data.</text>
</comment>
<evidence type="ECO:0000256" key="4">
    <source>
        <dbReference type="ARBA" id="ARBA00023242"/>
    </source>
</evidence>
<evidence type="ECO:0000256" key="1">
    <source>
        <dbReference type="ARBA" id="ARBA00004123"/>
    </source>
</evidence>
<proteinExistence type="inferred from homology"/>
<dbReference type="GO" id="GO:0002949">
    <property type="term" value="P:tRNA threonylcarbamoyladenosine modification"/>
    <property type="evidence" value="ECO:0007669"/>
    <property type="project" value="TreeGrafter"/>
</dbReference>
<keyword evidence="7" id="KW-1185">Reference proteome</keyword>
<evidence type="ECO:0000256" key="3">
    <source>
        <dbReference type="ARBA" id="ARBA00022694"/>
    </source>
</evidence>
<protein>
    <submittedName>
        <fullName evidence="6">EKC/KEOPS complex subunit TPRKB</fullName>
    </submittedName>
</protein>
<evidence type="ECO:0000313" key="7">
    <source>
        <dbReference type="Proteomes" id="UP001233172"/>
    </source>
</evidence>
<dbReference type="Proteomes" id="UP001233172">
    <property type="component" value="Unassembled WGS sequence"/>
</dbReference>
<dbReference type="EMBL" id="JASAOG010000046">
    <property type="protein sequence ID" value="KAK0058783.1"/>
    <property type="molecule type" value="Genomic_DNA"/>
</dbReference>
<name>A0AAD8BQF7_BIOPF</name>
<dbReference type="NCBIfam" id="NF011465">
    <property type="entry name" value="PRK14886.1-1"/>
    <property type="match status" value="1"/>
</dbReference>
<dbReference type="InterPro" id="IPR013926">
    <property type="entry name" value="CGI121/TPRKB"/>
</dbReference>